<protein>
    <recommendedName>
        <fullName evidence="4">Tle cognate immunity protein 4 C-terminal domain-containing protein</fullName>
    </recommendedName>
</protein>
<evidence type="ECO:0000313" key="2">
    <source>
        <dbReference type="EMBL" id="MBQ0933691.1"/>
    </source>
</evidence>
<name>A0ABS5DRC8_9BURK</name>
<evidence type="ECO:0008006" key="4">
    <source>
        <dbReference type="Google" id="ProtNLM"/>
    </source>
</evidence>
<reference evidence="2 3" key="1">
    <citation type="submission" date="2021-04" db="EMBL/GenBank/DDBJ databases">
        <title>The genome sequence of type strain Ideonella paludis KCTC 32238.</title>
        <authorList>
            <person name="Liu Y."/>
        </authorList>
    </citation>
    <scope>NUCLEOTIDE SEQUENCE [LARGE SCALE GENOMIC DNA]</scope>
    <source>
        <strain evidence="2 3">KCTC 32238</strain>
    </source>
</reference>
<dbReference type="Proteomes" id="UP000672097">
    <property type="component" value="Unassembled WGS sequence"/>
</dbReference>
<feature type="region of interest" description="Disordered" evidence="1">
    <location>
        <begin position="225"/>
        <end position="255"/>
    </location>
</feature>
<keyword evidence="3" id="KW-1185">Reference proteome</keyword>
<proteinExistence type="predicted"/>
<evidence type="ECO:0000256" key="1">
    <source>
        <dbReference type="SAM" id="MobiDB-lite"/>
    </source>
</evidence>
<dbReference type="EMBL" id="JAGQDG010000001">
    <property type="protein sequence ID" value="MBQ0933691.1"/>
    <property type="molecule type" value="Genomic_DNA"/>
</dbReference>
<gene>
    <name evidence="2" type="ORF">KAK11_00015</name>
</gene>
<sequence>MINPRMRMNCLALLLAAPLIGCGAKGSDIKVDSVEVSSLAGWKPECVGRWWVNVPEPIDLGASYFRGGDSPRFRDYSGSALKEFTSARGKVFIGPVGFSESVPLAELEVPKDYVWRKSGDATTAFDVIAQLAASNAYRWAGYPTKQQKPVDIHYTPNSIAWATNGKFLVSKLGKDDERARIFWKDIDQVPRPEHFSEAEKNPPMPADQLPLAQEVINKLWPRYSPRKPGQSPQGPGICTPHGFFADPPDSTERDSGVGISFVDPRFANLALHVEISTRMPHLETGLIPSEDIRQAMTPWEAAEEIAKENKKRCRPQQGTSSRDILGCSLAGATGIDSHWDVQYIKLANGQEARVMTVIYIGAFNDYKEYEVIVETAGKRGAVAEPRIVVTAEGYGSLSQEPPFRGKKPPPVQEAFKLAVAIAKSLRPRDEAIDTRRPVVDSFAKFRE</sequence>
<organism evidence="2 3">
    <name type="scientific">Ideonella paludis</name>
    <dbReference type="NCBI Taxonomy" id="1233411"/>
    <lineage>
        <taxon>Bacteria</taxon>
        <taxon>Pseudomonadati</taxon>
        <taxon>Pseudomonadota</taxon>
        <taxon>Betaproteobacteria</taxon>
        <taxon>Burkholderiales</taxon>
        <taxon>Sphaerotilaceae</taxon>
        <taxon>Ideonella</taxon>
    </lineage>
</organism>
<comment type="caution">
    <text evidence="2">The sequence shown here is derived from an EMBL/GenBank/DDBJ whole genome shotgun (WGS) entry which is preliminary data.</text>
</comment>
<evidence type="ECO:0000313" key="3">
    <source>
        <dbReference type="Proteomes" id="UP000672097"/>
    </source>
</evidence>
<accession>A0ABS5DRC8</accession>